<feature type="region of interest" description="Disordered" evidence="1">
    <location>
        <begin position="1"/>
        <end position="28"/>
    </location>
</feature>
<organism evidence="2 3">
    <name type="scientific">Acetobacter nitrogenifigens DSM 23921 = NBRC 105050</name>
    <dbReference type="NCBI Taxonomy" id="1120919"/>
    <lineage>
        <taxon>Bacteria</taxon>
        <taxon>Pseudomonadati</taxon>
        <taxon>Pseudomonadota</taxon>
        <taxon>Alphaproteobacteria</taxon>
        <taxon>Acetobacterales</taxon>
        <taxon>Acetobacteraceae</taxon>
        <taxon>Acetobacter</taxon>
    </lineage>
</organism>
<evidence type="ECO:0000256" key="1">
    <source>
        <dbReference type="SAM" id="MobiDB-lite"/>
    </source>
</evidence>
<accession>A0A511X8U0</accession>
<evidence type="ECO:0000313" key="2">
    <source>
        <dbReference type="EMBL" id="GEN59370.1"/>
    </source>
</evidence>
<evidence type="ECO:0000313" key="3">
    <source>
        <dbReference type="Proteomes" id="UP000321635"/>
    </source>
</evidence>
<dbReference type="Proteomes" id="UP000321635">
    <property type="component" value="Unassembled WGS sequence"/>
</dbReference>
<protein>
    <submittedName>
        <fullName evidence="2">Uncharacterized protein</fullName>
    </submittedName>
</protein>
<feature type="compositionally biased region" description="Polar residues" evidence="1">
    <location>
        <begin position="1"/>
        <end position="22"/>
    </location>
</feature>
<dbReference type="EMBL" id="BJYF01000006">
    <property type="protein sequence ID" value="GEN59370.1"/>
    <property type="molecule type" value="Genomic_DNA"/>
</dbReference>
<dbReference type="AlphaFoldDB" id="A0A511X8U0"/>
<reference evidence="2 3" key="1">
    <citation type="submission" date="2019-07" db="EMBL/GenBank/DDBJ databases">
        <title>Whole genome shotgun sequence of Acetobacter nitrogenifigens NBRC 105050.</title>
        <authorList>
            <person name="Hosoyama A."/>
            <person name="Uohara A."/>
            <person name="Ohji S."/>
            <person name="Ichikawa N."/>
        </authorList>
    </citation>
    <scope>NUCLEOTIDE SEQUENCE [LARGE SCALE GENOMIC DNA]</scope>
    <source>
        <strain evidence="2 3">NBRC 105050</strain>
    </source>
</reference>
<name>A0A511X8U0_9PROT</name>
<comment type="caution">
    <text evidence="2">The sequence shown here is derived from an EMBL/GenBank/DDBJ whole genome shotgun (WGS) entry which is preliminary data.</text>
</comment>
<gene>
    <name evidence="2" type="ORF">ANI02nite_12540</name>
</gene>
<keyword evidence="3" id="KW-1185">Reference proteome</keyword>
<proteinExistence type="predicted"/>
<sequence>MLMNGFSQSDPSWQPPRQSDNSLPGGRFSGANCDLKRLAGGDDFTAVVVSAVAADVVRTLQLAAVSAFSAGFDAKSLVAATHAAT</sequence>